<evidence type="ECO:0000313" key="1">
    <source>
        <dbReference type="EMBL" id="NLF53366.1"/>
    </source>
</evidence>
<dbReference type="SUPFAM" id="SSF53756">
    <property type="entry name" value="UDP-Glycosyltransferase/glycogen phosphorylase"/>
    <property type="match status" value="1"/>
</dbReference>
<accession>A0A7X7R7A8</accession>
<dbReference type="EMBL" id="JAAYYV010000078">
    <property type="protein sequence ID" value="NLF53366.1"/>
    <property type="molecule type" value="Genomic_DNA"/>
</dbReference>
<feature type="non-terminal residue" evidence="1">
    <location>
        <position position="1"/>
    </location>
</feature>
<protein>
    <submittedName>
        <fullName evidence="1">Glycosyltransferase family 4 protein</fullName>
    </submittedName>
</protein>
<dbReference type="AlphaFoldDB" id="A0A7X7R7A8"/>
<comment type="caution">
    <text evidence="1">The sequence shown here is derived from an EMBL/GenBank/DDBJ whole genome shotgun (WGS) entry which is preliminary data.</text>
</comment>
<proteinExistence type="predicted"/>
<evidence type="ECO:0000313" key="2">
    <source>
        <dbReference type="Proteomes" id="UP000536534"/>
    </source>
</evidence>
<reference evidence="1 2" key="1">
    <citation type="journal article" date="2020" name="Biotechnol. Biofuels">
        <title>New insights from the biogas microbiome by comprehensive genome-resolved metagenomics of nearly 1600 species originating from multiple anaerobic digesters.</title>
        <authorList>
            <person name="Campanaro S."/>
            <person name="Treu L."/>
            <person name="Rodriguez-R L.M."/>
            <person name="Kovalovszki A."/>
            <person name="Ziels R.M."/>
            <person name="Maus I."/>
            <person name="Zhu X."/>
            <person name="Kougias P.G."/>
            <person name="Basile A."/>
            <person name="Luo G."/>
            <person name="Schluter A."/>
            <person name="Konstantinidis K.T."/>
            <person name="Angelidaki I."/>
        </authorList>
    </citation>
    <scope>NUCLEOTIDE SEQUENCE [LARGE SCALE GENOMIC DNA]</scope>
    <source>
        <strain evidence="1">AS06rmzACSIP_256</strain>
    </source>
</reference>
<dbReference type="Proteomes" id="UP000536534">
    <property type="component" value="Unassembled WGS sequence"/>
</dbReference>
<keyword evidence="1" id="KW-0808">Transferase</keyword>
<dbReference type="GO" id="GO:0016740">
    <property type="term" value="F:transferase activity"/>
    <property type="evidence" value="ECO:0007669"/>
    <property type="project" value="UniProtKB-KW"/>
</dbReference>
<name>A0A7X7R7A8_9RHOO</name>
<sequence length="56" mass="6347">ALRRLHDDPALRRRLAENGRAEALRSYSNEVIGELLDARVRELIAGARPQARMDHA</sequence>
<organism evidence="1 2">
    <name type="scientific">Thauera phenolivorans</name>
    <dbReference type="NCBI Taxonomy" id="1792543"/>
    <lineage>
        <taxon>Bacteria</taxon>
        <taxon>Pseudomonadati</taxon>
        <taxon>Pseudomonadota</taxon>
        <taxon>Betaproteobacteria</taxon>
        <taxon>Rhodocyclales</taxon>
        <taxon>Zoogloeaceae</taxon>
        <taxon>Thauera</taxon>
    </lineage>
</organism>
<gene>
    <name evidence="1" type="ORF">GX576_02970</name>
</gene>